<proteinExistence type="predicted"/>
<organism evidence="1 2">
    <name type="scientific">Mycoplasma haemofelis (strain Ohio2)</name>
    <dbReference type="NCBI Taxonomy" id="859194"/>
    <lineage>
        <taxon>Bacteria</taxon>
        <taxon>Bacillati</taxon>
        <taxon>Mycoplasmatota</taxon>
        <taxon>Mollicutes</taxon>
        <taxon>Mycoplasmataceae</taxon>
        <taxon>Mycoplasma</taxon>
    </lineage>
</organism>
<accession>F6FJ37</accession>
<dbReference type="STRING" id="859194.MHF_0980"/>
<gene>
    <name evidence="1" type="ordered locus">MHF_0980</name>
</gene>
<dbReference type="AlphaFoldDB" id="F6FJ37"/>
<dbReference type="KEGG" id="mhf:MHF_0980"/>
<name>F6FJ37_MYCHI</name>
<dbReference type="HOGENOM" id="CLU_098620_3_0_14"/>
<sequence length="207" mass="22860">MSKTALLSLAGASGAVGTAAGAYHLGAFSSKEPTISDRLQKEKYKPLKDGDSHWTKSLEEYKKNHSGKDSYTVKGLKDLCKNLLGKGESENNSYSEAKRYCVSLKKVSERLEDLGFKLLDINTTNSNNNPNKDQWTALAKKYKTEGVASKELDGLTASTVGDNGTNWSKLQEKCKAVFDKTHWDEKYESLVKNSETWCTLQGFNGIS</sequence>
<protein>
    <submittedName>
        <fullName evidence="1">Uncharacterized protein</fullName>
    </submittedName>
</protein>
<dbReference type="EMBL" id="CP002808">
    <property type="protein sequence ID" value="AEG73235.1"/>
    <property type="molecule type" value="Genomic_DNA"/>
</dbReference>
<reference key="2">
    <citation type="submission" date="2011-05" db="EMBL/GenBank/DDBJ databases">
        <title>The Genome of Mycoplasma haemofelis Strain Ohio2, a pathogenic hemoplasma of the cat.</title>
        <authorList>
            <person name="Santos A.P."/>
            <person name="Guimaraes A.M.S."/>
            <person name="SanMiguel P.J."/>
            <person name="Martin S.W."/>
            <person name="Messick J.B."/>
        </authorList>
    </citation>
    <scope>NUCLEOTIDE SEQUENCE</scope>
    <source>
        <strain>Ohio2</strain>
    </source>
</reference>
<dbReference type="BioCyc" id="MHAE859194:G1GR7-973-MONOMER"/>
<dbReference type="Proteomes" id="UP000007952">
    <property type="component" value="Chromosome"/>
</dbReference>
<evidence type="ECO:0000313" key="1">
    <source>
        <dbReference type="EMBL" id="AEG73235.1"/>
    </source>
</evidence>
<reference evidence="1 2" key="1">
    <citation type="journal article" date="2011" name="J. Bacteriol.">
        <title>Complete genome sequences of two hemotropic Mycoplasmas, Mycoplasma haemofelis strain Ohio2 and Mycoplasma suis strain Illinois.</title>
        <authorList>
            <person name="Messick J.B."/>
            <person name="Santos A.P."/>
            <person name="Guimaraes A.M."/>
        </authorList>
    </citation>
    <scope>NUCLEOTIDE SEQUENCE [LARGE SCALE GENOMIC DNA]</scope>
    <source>
        <strain evidence="1 2">Ohio2</strain>
    </source>
</reference>
<evidence type="ECO:0000313" key="2">
    <source>
        <dbReference type="Proteomes" id="UP000007952"/>
    </source>
</evidence>